<dbReference type="EMBL" id="APJX01000006">
    <property type="protein sequence ID" value="EMS78865.1"/>
    <property type="molecule type" value="Genomic_DNA"/>
</dbReference>
<evidence type="ECO:0000256" key="2">
    <source>
        <dbReference type="RuleBase" id="RU004508"/>
    </source>
</evidence>
<dbReference type="Pfam" id="PF01041">
    <property type="entry name" value="DegT_DnrJ_EryC1"/>
    <property type="match status" value="1"/>
</dbReference>
<dbReference type="OrthoDB" id="9768668at2"/>
<dbReference type="GO" id="GO:0000271">
    <property type="term" value="P:polysaccharide biosynthetic process"/>
    <property type="evidence" value="ECO:0007669"/>
    <property type="project" value="TreeGrafter"/>
</dbReference>
<evidence type="ECO:0000313" key="4">
    <source>
        <dbReference type="Proteomes" id="UP000014216"/>
    </source>
</evidence>
<dbReference type="GO" id="GO:0008483">
    <property type="term" value="F:transaminase activity"/>
    <property type="evidence" value="ECO:0007669"/>
    <property type="project" value="UniProtKB-KW"/>
</dbReference>
<protein>
    <submittedName>
        <fullName evidence="3">Aminotransferase, DegT/DnrJ/EryC1-family protein</fullName>
    </submittedName>
</protein>
<keyword evidence="4" id="KW-1185">Reference proteome</keyword>
<evidence type="ECO:0000313" key="3">
    <source>
        <dbReference type="EMBL" id="EMS78865.1"/>
    </source>
</evidence>
<dbReference type="SUPFAM" id="SSF53383">
    <property type="entry name" value="PLP-dependent transferases"/>
    <property type="match status" value="1"/>
</dbReference>
<proteinExistence type="inferred from homology"/>
<evidence type="ECO:0000256" key="1">
    <source>
        <dbReference type="ARBA" id="ARBA00037999"/>
    </source>
</evidence>
<dbReference type="InterPro" id="IPR000653">
    <property type="entry name" value="DegT/StrS_aminotransferase"/>
</dbReference>
<dbReference type="PATRIC" id="fig|1286635.3.peg.2928"/>
<reference evidence="3 4" key="1">
    <citation type="journal article" date="2013" name="Genome Announc.">
        <title>Draft Genome Sequence of Desulfotignum phosphitoxidans DSM 13687 Strain FiPS-3.</title>
        <authorList>
            <person name="Poehlein A."/>
            <person name="Daniel R."/>
            <person name="Simeonova D.D."/>
        </authorList>
    </citation>
    <scope>NUCLEOTIDE SEQUENCE [LARGE SCALE GENOMIC DNA]</scope>
    <source>
        <strain evidence="3 4">DSM 13687</strain>
    </source>
</reference>
<dbReference type="InterPro" id="IPR015424">
    <property type="entry name" value="PyrdxlP-dep_Trfase"/>
</dbReference>
<comment type="caution">
    <text evidence="3">The sequence shown here is derived from an EMBL/GenBank/DDBJ whole genome shotgun (WGS) entry which is preliminary data.</text>
</comment>
<dbReference type="Gene3D" id="3.40.640.10">
    <property type="entry name" value="Type I PLP-dependent aspartate aminotransferase-like (Major domain)"/>
    <property type="match status" value="1"/>
</dbReference>
<dbReference type="Proteomes" id="UP000014216">
    <property type="component" value="Unassembled WGS sequence"/>
</dbReference>
<dbReference type="InterPro" id="IPR015421">
    <property type="entry name" value="PyrdxlP-dep_Trfase_major"/>
</dbReference>
<dbReference type="RefSeq" id="WP_006966668.1">
    <property type="nucleotide sequence ID" value="NZ_APJX01000006.1"/>
</dbReference>
<keyword evidence="3" id="KW-0808">Transferase</keyword>
<dbReference type="GO" id="GO:0030170">
    <property type="term" value="F:pyridoxal phosphate binding"/>
    <property type="evidence" value="ECO:0007669"/>
    <property type="project" value="TreeGrafter"/>
</dbReference>
<dbReference type="AlphaFoldDB" id="S0FVV5"/>
<dbReference type="PANTHER" id="PTHR30244:SF34">
    <property type="entry name" value="DTDP-4-AMINO-4,6-DIDEOXYGALACTOSE TRANSAMINASE"/>
    <property type="match status" value="1"/>
</dbReference>
<organism evidence="3 4">
    <name type="scientific">Desulfotignum phosphitoxidans DSM 13687</name>
    <dbReference type="NCBI Taxonomy" id="1286635"/>
    <lineage>
        <taxon>Bacteria</taxon>
        <taxon>Pseudomonadati</taxon>
        <taxon>Thermodesulfobacteriota</taxon>
        <taxon>Desulfobacteria</taxon>
        <taxon>Desulfobacterales</taxon>
        <taxon>Desulfobacteraceae</taxon>
        <taxon>Desulfotignum</taxon>
    </lineage>
</organism>
<dbReference type="PANTHER" id="PTHR30244">
    <property type="entry name" value="TRANSAMINASE"/>
    <property type="match status" value="1"/>
</dbReference>
<name>S0FVV5_9BACT</name>
<keyword evidence="3" id="KW-0032">Aminotransferase</keyword>
<gene>
    <name evidence="3" type="ORF">Dpo_6c00640</name>
</gene>
<sequence length="408" mass="45959">MPVQTDQPMMFSKSFTRQEPISQPAIDSAVRVLQSGRLHRYNVVKDEVSETALLEKEFAAYMGSQYCLACASCGSAMYLALKSAGVRPGDRILCNAYTLAPVPGAIHNTGAKIILVEITDDYTIDFDDLAAKAAEKDVKWFMMSHMRGHIADMDRIMEICRQQGITLIEDCAHTMGARWNGKLSGSFGTAACFSTQTYKHMNSGEGGLLVTDDPDLMARAIIYSGSYMNYDRHLSRPDDAVFESIRELVPNYSCRMDDLRAAILRPQLKILDDQCQRWNRRYQFLESRLNQIPGLFCPKRDPKEQYVGSSIQFNLNTEDPTVILRFLDTCLLRGVELKWFGNKRPVGFTSAYSSWKYFDNLPELPNTDRILAGMCDMRIPLTFDLADCESIAQIIADVAASVLPREPE</sequence>
<comment type="similarity">
    <text evidence="1 2">Belongs to the DegT/DnrJ/EryC1 family.</text>
</comment>
<keyword evidence="2" id="KW-0663">Pyridoxal phosphate</keyword>
<accession>S0FVV5</accession>